<name>A0AAD8C9S0_BIOPF</name>
<dbReference type="EMBL" id="JASAOG010000003">
    <property type="protein sequence ID" value="KAK0069031.1"/>
    <property type="molecule type" value="Genomic_DNA"/>
</dbReference>
<feature type="non-terminal residue" evidence="1">
    <location>
        <position position="63"/>
    </location>
</feature>
<proteinExistence type="predicted"/>
<dbReference type="AlphaFoldDB" id="A0AAD8C9S0"/>
<organism evidence="1 2">
    <name type="scientific">Biomphalaria pfeifferi</name>
    <name type="common">Bloodfluke planorb</name>
    <name type="synonym">Freshwater snail</name>
    <dbReference type="NCBI Taxonomy" id="112525"/>
    <lineage>
        <taxon>Eukaryota</taxon>
        <taxon>Metazoa</taxon>
        <taxon>Spiralia</taxon>
        <taxon>Lophotrochozoa</taxon>
        <taxon>Mollusca</taxon>
        <taxon>Gastropoda</taxon>
        <taxon>Heterobranchia</taxon>
        <taxon>Euthyneura</taxon>
        <taxon>Panpulmonata</taxon>
        <taxon>Hygrophila</taxon>
        <taxon>Lymnaeoidea</taxon>
        <taxon>Planorbidae</taxon>
        <taxon>Biomphalaria</taxon>
    </lineage>
</organism>
<keyword evidence="2" id="KW-1185">Reference proteome</keyword>
<comment type="caution">
    <text evidence="1">The sequence shown here is derived from an EMBL/GenBank/DDBJ whole genome shotgun (WGS) entry which is preliminary data.</text>
</comment>
<gene>
    <name evidence="1" type="ORF">Bpfe_001213</name>
</gene>
<evidence type="ECO:0000313" key="1">
    <source>
        <dbReference type="EMBL" id="KAK0069031.1"/>
    </source>
</evidence>
<protein>
    <submittedName>
        <fullName evidence="1">Uncharacterized protein</fullName>
    </submittedName>
</protein>
<dbReference type="Proteomes" id="UP001233172">
    <property type="component" value="Unassembled WGS sequence"/>
</dbReference>
<reference evidence="1" key="1">
    <citation type="journal article" date="2023" name="PLoS Negl. Trop. Dis.">
        <title>A genome sequence for Biomphalaria pfeifferi, the major vector snail for the human-infecting parasite Schistosoma mansoni.</title>
        <authorList>
            <person name="Bu L."/>
            <person name="Lu L."/>
            <person name="Laidemitt M.R."/>
            <person name="Zhang S.M."/>
            <person name="Mutuku M."/>
            <person name="Mkoji G."/>
            <person name="Steinauer M."/>
            <person name="Loker E.S."/>
        </authorList>
    </citation>
    <scope>NUCLEOTIDE SEQUENCE</scope>
    <source>
        <strain evidence="1">KasaAsao</strain>
    </source>
</reference>
<reference evidence="1" key="2">
    <citation type="submission" date="2023-04" db="EMBL/GenBank/DDBJ databases">
        <authorList>
            <person name="Bu L."/>
            <person name="Lu L."/>
            <person name="Laidemitt M.R."/>
            <person name="Zhang S.M."/>
            <person name="Mutuku M."/>
            <person name="Mkoji G."/>
            <person name="Steinauer M."/>
            <person name="Loker E.S."/>
        </authorList>
    </citation>
    <scope>NUCLEOTIDE SEQUENCE</scope>
    <source>
        <strain evidence="1">KasaAsao</strain>
        <tissue evidence="1">Whole Snail</tissue>
    </source>
</reference>
<evidence type="ECO:0000313" key="2">
    <source>
        <dbReference type="Proteomes" id="UP001233172"/>
    </source>
</evidence>
<accession>A0AAD8C9S0</accession>
<sequence>MCNGEVLITKECICQQTDKLDTYALLLKITALQIYSRGFVKTEVILNNSTVLATDTIRIPPIY</sequence>